<dbReference type="Pfam" id="PF12796">
    <property type="entry name" value="Ank_2"/>
    <property type="match status" value="1"/>
</dbReference>
<dbReference type="GO" id="GO:0016787">
    <property type="term" value="F:hydrolase activity"/>
    <property type="evidence" value="ECO:0007669"/>
    <property type="project" value="UniProtKB-KW"/>
</dbReference>
<evidence type="ECO:0000313" key="4">
    <source>
        <dbReference type="Proteomes" id="UP001374579"/>
    </source>
</evidence>
<dbReference type="SMART" id="SM00248">
    <property type="entry name" value="ANK"/>
    <property type="match status" value="3"/>
</dbReference>
<gene>
    <name evidence="3" type="ORF">V1264_019071</name>
</gene>
<evidence type="ECO:0000256" key="1">
    <source>
        <dbReference type="ARBA" id="ARBA00022801"/>
    </source>
</evidence>
<evidence type="ECO:0000313" key="3">
    <source>
        <dbReference type="EMBL" id="KAK7104333.1"/>
    </source>
</evidence>
<feature type="repeat" description="ANK" evidence="2">
    <location>
        <begin position="133"/>
        <end position="165"/>
    </location>
</feature>
<evidence type="ECO:0008006" key="5">
    <source>
        <dbReference type="Google" id="ProtNLM"/>
    </source>
</evidence>
<dbReference type="PROSITE" id="PS50088">
    <property type="entry name" value="ANK_REPEAT"/>
    <property type="match status" value="3"/>
</dbReference>
<dbReference type="InterPro" id="IPR002110">
    <property type="entry name" value="Ankyrin_rpt"/>
</dbReference>
<dbReference type="AlphaFoldDB" id="A0AAN9BE42"/>
<dbReference type="InterPro" id="IPR029018">
    <property type="entry name" value="Hex-like_dom2"/>
</dbReference>
<dbReference type="Gene3D" id="3.30.379.10">
    <property type="entry name" value="Chitobiase/beta-hexosaminidase domain 2-like"/>
    <property type="match status" value="1"/>
</dbReference>
<dbReference type="SUPFAM" id="SSF55545">
    <property type="entry name" value="beta-N-acetylhexosaminidase-like domain"/>
    <property type="match status" value="1"/>
</dbReference>
<dbReference type="SUPFAM" id="SSF51445">
    <property type="entry name" value="(Trans)glycosidases"/>
    <property type="match status" value="1"/>
</dbReference>
<dbReference type="InterPro" id="IPR036770">
    <property type="entry name" value="Ankyrin_rpt-contain_sf"/>
</dbReference>
<reference evidence="3 4" key="1">
    <citation type="submission" date="2024-02" db="EMBL/GenBank/DDBJ databases">
        <title>Chromosome-scale genome assembly of the rough periwinkle Littorina saxatilis.</title>
        <authorList>
            <person name="De Jode A."/>
            <person name="Faria R."/>
            <person name="Formenti G."/>
            <person name="Sims Y."/>
            <person name="Smith T.P."/>
            <person name="Tracey A."/>
            <person name="Wood J.M.D."/>
            <person name="Zagrodzka Z.B."/>
            <person name="Johannesson K."/>
            <person name="Butlin R.K."/>
            <person name="Leder E.H."/>
        </authorList>
    </citation>
    <scope>NUCLEOTIDE SEQUENCE [LARGE SCALE GENOMIC DNA]</scope>
    <source>
        <strain evidence="3">Snail1</strain>
        <tissue evidence="3">Muscle</tissue>
    </source>
</reference>
<evidence type="ECO:0000256" key="2">
    <source>
        <dbReference type="PROSITE-ProRule" id="PRU00023"/>
    </source>
</evidence>
<dbReference type="Proteomes" id="UP001374579">
    <property type="component" value="Unassembled WGS sequence"/>
</dbReference>
<dbReference type="Pfam" id="PF00023">
    <property type="entry name" value="Ank"/>
    <property type="match status" value="1"/>
</dbReference>
<dbReference type="PANTHER" id="PTHR24133">
    <property type="entry name" value="ANKYRIN DOMAIN-CONTAINING"/>
    <property type="match status" value="1"/>
</dbReference>
<dbReference type="InterPro" id="IPR017853">
    <property type="entry name" value="GH"/>
</dbReference>
<sequence length="929" mass="102257">MASAKDVSEKMKVAIDNDRTDIVCALIGELQKNPHDADTLKKVFCEPTIEGGTLLHYAVKLGKQDKVRALLSAGADPCVPNAEGKLPLDDAPAGMRMVFNEELLQATAQSNMGRVCQLLAAGVEVNLKDSEETQSTPLHWAASYGNKDMVQCLCTRRALPNEYNNSGMTPLHEAVRRGDRSVVEELLSFGADPELTVSIGEFVGQNAHDLAGDREDLLQALKAPRKPDFPDGEEVQNSIHQIPGSKANLVRFDSLASGDALTNGGDENDDDTAIPKLPTPTFKKLATFDLEVPPTPLKPVVTEEKLNLLWPQPQSIVQGGGKTFVIKDNINVFILASPGEVCPREIAELWNIRRLRFEALGVNLSLDLLTSLSDRDLPHVVCHVSGRLCPGYGTYKLTISPKQIKIVCGALESLGYAISTLMQLMSLYRGEQEIHIPTLLIDDWPELPYRGILLDFSQGRIPNIMLLEEMLDTLSTLKVNQVHLYCRFRSKTPPQWQFCFSRREVLHLVDFCRLRHVNLLPVLEVGPKVQFEDLTHLYTVFADFLACFSHADFVSCGPRLSSFLLNTESEDEPVDVSDASKYVPLGREQTLQLCGYPIHDLSTSMLQQLPPNIVFNEYGVKADHDFNGFCMSLAELGIHFFVCPGTAAWNSLAGCPEAALGNIYGAVKAASTQGSLGAVVCHWTGKGHLTHQPFAWPGFLMGAGLSWNTECHLDYLLGHLSELLSHHVYQDSFGVLGEVVIELGRAETFAIRRSRNQAGEDMHNLPEEQGSILFRLLTYPDGVPLENLSTDALQLVSRHIKKCQTALNKATIHDSNKAVVKELQLTMDLMAFACKIGKALVLAGRKPGAQSSGFSVVNFGVNNLTATARTDLANRLLELTNTYKEVWAQRYLESVGLTDSVSTLRSLLRLLLPDSQSDNLLHPTSPKVV</sequence>
<dbReference type="PANTHER" id="PTHR24133:SF40">
    <property type="entry name" value="ANKYRIN REPEAT DOMAIN 44"/>
    <property type="match status" value="1"/>
</dbReference>
<dbReference type="EMBL" id="JBAMIC010000008">
    <property type="protein sequence ID" value="KAK7104333.1"/>
    <property type="molecule type" value="Genomic_DNA"/>
</dbReference>
<feature type="repeat" description="ANK" evidence="2">
    <location>
        <begin position="50"/>
        <end position="82"/>
    </location>
</feature>
<dbReference type="PROSITE" id="PS50297">
    <property type="entry name" value="ANK_REP_REGION"/>
    <property type="match status" value="2"/>
</dbReference>
<keyword evidence="2" id="KW-0040">ANK repeat</keyword>
<dbReference type="InterPro" id="IPR052391">
    <property type="entry name" value="E3_Ligase-Neurotoxin"/>
</dbReference>
<name>A0AAN9BE42_9CAEN</name>
<keyword evidence="4" id="KW-1185">Reference proteome</keyword>
<keyword evidence="1" id="KW-0378">Hydrolase</keyword>
<dbReference type="Gene3D" id="1.25.40.20">
    <property type="entry name" value="Ankyrin repeat-containing domain"/>
    <property type="match status" value="2"/>
</dbReference>
<dbReference type="SUPFAM" id="SSF48403">
    <property type="entry name" value="Ankyrin repeat"/>
    <property type="match status" value="1"/>
</dbReference>
<protein>
    <recommendedName>
        <fullName evidence="5">Beta-N-acetylhexosaminidase</fullName>
    </recommendedName>
</protein>
<proteinExistence type="predicted"/>
<organism evidence="3 4">
    <name type="scientific">Littorina saxatilis</name>
    <dbReference type="NCBI Taxonomy" id="31220"/>
    <lineage>
        <taxon>Eukaryota</taxon>
        <taxon>Metazoa</taxon>
        <taxon>Spiralia</taxon>
        <taxon>Lophotrochozoa</taxon>
        <taxon>Mollusca</taxon>
        <taxon>Gastropoda</taxon>
        <taxon>Caenogastropoda</taxon>
        <taxon>Littorinimorpha</taxon>
        <taxon>Littorinoidea</taxon>
        <taxon>Littorinidae</taxon>
        <taxon>Littorina</taxon>
    </lineage>
</organism>
<accession>A0AAN9BE42</accession>
<comment type="caution">
    <text evidence="3">The sequence shown here is derived from an EMBL/GenBank/DDBJ whole genome shotgun (WGS) entry which is preliminary data.</text>
</comment>
<feature type="repeat" description="ANK" evidence="2">
    <location>
        <begin position="166"/>
        <end position="198"/>
    </location>
</feature>
<dbReference type="Gene3D" id="3.20.20.80">
    <property type="entry name" value="Glycosidases"/>
    <property type="match status" value="2"/>
</dbReference>